<proteinExistence type="predicted"/>
<feature type="compositionally biased region" description="Low complexity" evidence="1">
    <location>
        <begin position="336"/>
        <end position="368"/>
    </location>
</feature>
<organism evidence="2 3">
    <name type="scientific">Extremus antarcticus</name>
    <dbReference type="NCBI Taxonomy" id="702011"/>
    <lineage>
        <taxon>Eukaryota</taxon>
        <taxon>Fungi</taxon>
        <taxon>Dikarya</taxon>
        <taxon>Ascomycota</taxon>
        <taxon>Pezizomycotina</taxon>
        <taxon>Dothideomycetes</taxon>
        <taxon>Dothideomycetidae</taxon>
        <taxon>Mycosphaerellales</taxon>
        <taxon>Extremaceae</taxon>
        <taxon>Extremus</taxon>
    </lineage>
</organism>
<accession>A0AAJ0D7Q2</accession>
<evidence type="ECO:0000313" key="3">
    <source>
        <dbReference type="Proteomes" id="UP001271007"/>
    </source>
</evidence>
<dbReference type="AlphaFoldDB" id="A0AAJ0D7Q2"/>
<name>A0AAJ0D7Q2_9PEZI</name>
<dbReference type="Gene3D" id="3.50.4.10">
    <property type="entry name" value="Hepatocyte Growth Factor"/>
    <property type="match status" value="1"/>
</dbReference>
<sequence>MHTAYEPRQKSTAVVEGQTISIGGTAVSIDGATISLAPPNDLVVTGDGRTSTVQFIVGVLTVTPATTSPFPTLQAVFQANGHKHTAYEPREKSTAYVDGQTSSIGGTAITIEGKIVSLAPPNAVVVNSGGQTRTIKFTAARRGTSIQASMTTSGTGSSASASTTMYVTGGSTMTTVVGGTTSIVSSGTRLYTTIQGGLTTDYIAGGTTIVTAVMAPSTSTPTGTVDPVYARILDTEIGRCPDYNVLLLSPLNADMSWLITCGVLYVGETMSQHLRKRTSGADCENECLALPRCIAFSYTKDQCSFYDSVNSTQPSNDPSYSALRLNNVSADDPADSFSSTVSGMSSSLGGTSGAQSQSLSSSAGVYSE</sequence>
<protein>
    <recommendedName>
        <fullName evidence="4">Apple domain-containing protein</fullName>
    </recommendedName>
</protein>
<dbReference type="EMBL" id="JAWDJX010000051">
    <property type="protein sequence ID" value="KAK3048272.1"/>
    <property type="molecule type" value="Genomic_DNA"/>
</dbReference>
<evidence type="ECO:0000256" key="1">
    <source>
        <dbReference type="SAM" id="MobiDB-lite"/>
    </source>
</evidence>
<comment type="caution">
    <text evidence="2">The sequence shown here is derived from an EMBL/GenBank/DDBJ whole genome shotgun (WGS) entry which is preliminary data.</text>
</comment>
<keyword evidence="3" id="KW-1185">Reference proteome</keyword>
<evidence type="ECO:0008006" key="4">
    <source>
        <dbReference type="Google" id="ProtNLM"/>
    </source>
</evidence>
<evidence type="ECO:0000313" key="2">
    <source>
        <dbReference type="EMBL" id="KAK3048272.1"/>
    </source>
</evidence>
<dbReference type="Proteomes" id="UP001271007">
    <property type="component" value="Unassembled WGS sequence"/>
</dbReference>
<gene>
    <name evidence="2" type="ORF">LTR09_010434</name>
</gene>
<reference evidence="2" key="1">
    <citation type="submission" date="2023-04" db="EMBL/GenBank/DDBJ databases">
        <title>Black Yeasts Isolated from many extreme environments.</title>
        <authorList>
            <person name="Coleine C."/>
            <person name="Stajich J.E."/>
            <person name="Selbmann L."/>
        </authorList>
    </citation>
    <scope>NUCLEOTIDE SEQUENCE</scope>
    <source>
        <strain evidence="2">CCFEE 5312</strain>
    </source>
</reference>
<feature type="region of interest" description="Disordered" evidence="1">
    <location>
        <begin position="333"/>
        <end position="368"/>
    </location>
</feature>